<accession>A0A9N9IE28</accession>
<feature type="compositionally biased region" description="Low complexity" evidence="1">
    <location>
        <begin position="93"/>
        <end position="108"/>
    </location>
</feature>
<feature type="region of interest" description="Disordered" evidence="1">
    <location>
        <begin position="48"/>
        <end position="114"/>
    </location>
</feature>
<dbReference type="EMBL" id="CAJVPV010027019">
    <property type="protein sequence ID" value="CAG8733095.1"/>
    <property type="molecule type" value="Genomic_DNA"/>
</dbReference>
<protein>
    <submittedName>
        <fullName evidence="2">3221_t:CDS:1</fullName>
    </submittedName>
</protein>
<feature type="non-terminal residue" evidence="2">
    <location>
        <position position="114"/>
    </location>
</feature>
<evidence type="ECO:0000313" key="2">
    <source>
        <dbReference type="EMBL" id="CAG8733095.1"/>
    </source>
</evidence>
<sequence>DPQTVLCTMSLTGVNNNSYNNSPFSPVTQQSTFRPYISSVNSVIEQDYEGRSSYSNDESTLEDNIGGVGYERGTDKSDSEVAEDDQNNSSIQNHPFENGNNFNNIHRNSGGITN</sequence>
<proteinExistence type="predicted"/>
<dbReference type="Proteomes" id="UP000789342">
    <property type="component" value="Unassembled WGS sequence"/>
</dbReference>
<evidence type="ECO:0000256" key="1">
    <source>
        <dbReference type="SAM" id="MobiDB-lite"/>
    </source>
</evidence>
<feature type="non-terminal residue" evidence="2">
    <location>
        <position position="1"/>
    </location>
</feature>
<comment type="caution">
    <text evidence="2">The sequence shown here is derived from an EMBL/GenBank/DDBJ whole genome shotgun (WGS) entry which is preliminary data.</text>
</comment>
<reference evidence="2" key="1">
    <citation type="submission" date="2021-06" db="EMBL/GenBank/DDBJ databases">
        <authorList>
            <person name="Kallberg Y."/>
            <person name="Tangrot J."/>
            <person name="Rosling A."/>
        </authorList>
    </citation>
    <scope>NUCLEOTIDE SEQUENCE</scope>
    <source>
        <strain evidence="2">CL551</strain>
    </source>
</reference>
<dbReference type="AlphaFoldDB" id="A0A9N9IE28"/>
<keyword evidence="3" id="KW-1185">Reference proteome</keyword>
<evidence type="ECO:0000313" key="3">
    <source>
        <dbReference type="Proteomes" id="UP000789342"/>
    </source>
</evidence>
<name>A0A9N9IE28_9GLOM</name>
<gene>
    <name evidence="2" type="ORF">AMORRO_LOCUS14171</name>
</gene>
<organism evidence="2 3">
    <name type="scientific">Acaulospora morrowiae</name>
    <dbReference type="NCBI Taxonomy" id="94023"/>
    <lineage>
        <taxon>Eukaryota</taxon>
        <taxon>Fungi</taxon>
        <taxon>Fungi incertae sedis</taxon>
        <taxon>Mucoromycota</taxon>
        <taxon>Glomeromycotina</taxon>
        <taxon>Glomeromycetes</taxon>
        <taxon>Diversisporales</taxon>
        <taxon>Acaulosporaceae</taxon>
        <taxon>Acaulospora</taxon>
    </lineage>
</organism>